<sequence>MAPTGLEPETRALAIRLRLRLHGVARLEFLESTITHFPENARVKSPSGSATISTAEISDCNARRNSENRMLQRDAEIVKTINVTFTDKVASASKAHSL</sequence>
<name>A0AAV4X777_9ARAC</name>
<keyword evidence="2" id="KW-1185">Reference proteome</keyword>
<reference evidence="1 2" key="1">
    <citation type="submission" date="2021-06" db="EMBL/GenBank/DDBJ databases">
        <title>Caerostris darwini draft genome.</title>
        <authorList>
            <person name="Kono N."/>
            <person name="Arakawa K."/>
        </authorList>
    </citation>
    <scope>NUCLEOTIDE SEQUENCE [LARGE SCALE GENOMIC DNA]</scope>
</reference>
<comment type="caution">
    <text evidence="1">The sequence shown here is derived from an EMBL/GenBank/DDBJ whole genome shotgun (WGS) entry which is preliminary data.</text>
</comment>
<proteinExistence type="predicted"/>
<dbReference type="AlphaFoldDB" id="A0AAV4X777"/>
<protein>
    <submittedName>
        <fullName evidence="1">Uncharacterized protein</fullName>
    </submittedName>
</protein>
<organism evidence="1 2">
    <name type="scientific">Caerostris darwini</name>
    <dbReference type="NCBI Taxonomy" id="1538125"/>
    <lineage>
        <taxon>Eukaryota</taxon>
        <taxon>Metazoa</taxon>
        <taxon>Ecdysozoa</taxon>
        <taxon>Arthropoda</taxon>
        <taxon>Chelicerata</taxon>
        <taxon>Arachnida</taxon>
        <taxon>Araneae</taxon>
        <taxon>Araneomorphae</taxon>
        <taxon>Entelegynae</taxon>
        <taxon>Araneoidea</taxon>
        <taxon>Araneidae</taxon>
        <taxon>Caerostris</taxon>
    </lineage>
</organism>
<gene>
    <name evidence="1" type="ORF">CDAR_562311</name>
</gene>
<dbReference type="Proteomes" id="UP001054837">
    <property type="component" value="Unassembled WGS sequence"/>
</dbReference>
<dbReference type="EMBL" id="BPLQ01015714">
    <property type="protein sequence ID" value="GIY90523.1"/>
    <property type="molecule type" value="Genomic_DNA"/>
</dbReference>
<evidence type="ECO:0000313" key="1">
    <source>
        <dbReference type="EMBL" id="GIY90523.1"/>
    </source>
</evidence>
<accession>A0AAV4X777</accession>
<evidence type="ECO:0000313" key="2">
    <source>
        <dbReference type="Proteomes" id="UP001054837"/>
    </source>
</evidence>